<keyword evidence="6" id="KW-0733">Signal recognition particle</keyword>
<dbReference type="GO" id="GO:0005786">
    <property type="term" value="C:signal recognition particle, endoplasmic reticulum targeting"/>
    <property type="evidence" value="ECO:0007669"/>
    <property type="project" value="UniProtKB-KW"/>
</dbReference>
<dbReference type="GO" id="GO:0005730">
    <property type="term" value="C:nucleolus"/>
    <property type="evidence" value="ECO:0007669"/>
    <property type="project" value="UniProtKB-SubCell"/>
</dbReference>
<keyword evidence="4" id="KW-0963">Cytoplasm</keyword>
<keyword evidence="5" id="KW-0694">RNA-binding</keyword>
<dbReference type="InterPro" id="IPR034652">
    <property type="entry name" value="SRP68-RBD"/>
</dbReference>
<dbReference type="GO" id="GO:0006614">
    <property type="term" value="P:SRP-dependent cotranslational protein targeting to membrane"/>
    <property type="evidence" value="ECO:0007669"/>
    <property type="project" value="InterPro"/>
</dbReference>
<name>A0A022W4Y8_TRIRU</name>
<comment type="similarity">
    <text evidence="3">Belongs to the SRP68 family.</text>
</comment>
<dbReference type="CDD" id="cd15481">
    <property type="entry name" value="SRP68-RBD"/>
    <property type="match status" value="1"/>
</dbReference>
<sequence>MCKWESCWRGERKEAEAREKTIDRRIIGTWRRSWRLNNTMDITGFVLTHRAEALSMGDYNKYRAMLTRRLHTLNKRLGRTTPKNKKFSSKAAITSSDIAKDQGYVRILLLSAERAWAEAMHMRSVHSQDTSKKGMVGSARRHIISRLTKSTVYAKQLASALQNQQESGASRTDTLEAHAYLATLMTTCWMERRQWENCLKQASLARVLYAALEKQDKQGNIQEVISGTVDPSIRYSAYQLKIPRSVPLSTIAKKYFPTDSPLRGEVEAIDPHCLSEDTAEGGPNAAAGSGDGQTFPQTITWRSRTVKIEDSAISQALASAASAEAQLAGWIAKQGGQKASAKETAANYDNVIIASQDAVDATKAAIDELTSEGTDQGDARMQSLQITKTAVNYRLVGWRVGRNRVLCGDADGLNFTPPAAVRRKGKEEDGAETSKQESLGRRISRLREHVVLYDSILQSLESVKELPGVAADAAFVRELEAKLSYFKSLRCLAIGRSYAFKSESKNALALFIRAGELVSKALPSCSEETEASSHPLGVDVTRSQAEELHVQLEHLVWQYRGIVEIEKLAAESDQRDPATLPPVVRRMQEYHPDGVDLSNLVAYPPRLEPIPVKPIFLDLAWNYIQYPMEKKKGILSDTAGATSAVGAEPAPSAEPKKETKKGWFGFGR</sequence>
<evidence type="ECO:0000256" key="10">
    <source>
        <dbReference type="SAM" id="MobiDB-lite"/>
    </source>
</evidence>
<evidence type="ECO:0000256" key="3">
    <source>
        <dbReference type="ARBA" id="ARBA00009352"/>
    </source>
</evidence>
<evidence type="ECO:0000256" key="7">
    <source>
        <dbReference type="ARBA" id="ARBA00023242"/>
    </source>
</evidence>
<dbReference type="Proteomes" id="UP000023758">
    <property type="component" value="Unassembled WGS sequence"/>
</dbReference>
<keyword evidence="7" id="KW-0539">Nucleus</keyword>
<dbReference type="PANTHER" id="PTHR12860:SF0">
    <property type="entry name" value="SIGNAL RECOGNITION PARTICLE SUBUNIT SRP68"/>
    <property type="match status" value="1"/>
</dbReference>
<evidence type="ECO:0000256" key="8">
    <source>
        <dbReference type="ARBA" id="ARBA00023274"/>
    </source>
</evidence>
<evidence type="ECO:0000256" key="6">
    <source>
        <dbReference type="ARBA" id="ARBA00023135"/>
    </source>
</evidence>
<evidence type="ECO:0000256" key="2">
    <source>
        <dbReference type="ARBA" id="ARBA00004604"/>
    </source>
</evidence>
<reference evidence="11" key="1">
    <citation type="submission" date="2014-02" db="EMBL/GenBank/DDBJ databases">
        <title>The Genome Sequence of Trichophyton rubrum (morphotype fischeri) CBS 288.86.</title>
        <authorList>
            <consortium name="The Broad Institute Genomics Platform"/>
            <person name="Cuomo C.A."/>
            <person name="White T.C."/>
            <person name="Graser Y."/>
            <person name="Martinez-Rossi N."/>
            <person name="Heitman J."/>
            <person name="Young S.K."/>
            <person name="Zeng Q."/>
            <person name="Gargeya S."/>
            <person name="Abouelleil A."/>
            <person name="Alvarado L."/>
            <person name="Chapman S.B."/>
            <person name="Gainer-Dewar J."/>
            <person name="Goldberg J."/>
            <person name="Griggs A."/>
            <person name="Gujja S."/>
            <person name="Hansen M."/>
            <person name="Howarth C."/>
            <person name="Imamovic A."/>
            <person name="Larimer J."/>
            <person name="Martinez D."/>
            <person name="Murphy C."/>
            <person name="Pearson M.D."/>
            <person name="Persinoti G."/>
            <person name="Poon T."/>
            <person name="Priest M."/>
            <person name="Roberts A.D."/>
            <person name="Saif S."/>
            <person name="Shea T.D."/>
            <person name="Sykes S.N."/>
            <person name="Wortman J."/>
            <person name="Nusbaum C."/>
            <person name="Birren B."/>
        </authorList>
    </citation>
    <scope>NUCLEOTIDE SEQUENCE [LARGE SCALE GENOMIC DNA]</scope>
    <source>
        <strain evidence="11">CBS 288.86</strain>
    </source>
</reference>
<dbReference type="GO" id="GO:0005047">
    <property type="term" value="F:signal recognition particle binding"/>
    <property type="evidence" value="ECO:0007669"/>
    <property type="project" value="InterPro"/>
</dbReference>
<dbReference type="EMBL" id="KK207816">
    <property type="protein sequence ID" value="EZF53500.1"/>
    <property type="molecule type" value="Genomic_DNA"/>
</dbReference>
<proteinExistence type="inferred from homology"/>
<dbReference type="OrthoDB" id="10255118at2759"/>
<dbReference type="InterPro" id="IPR026258">
    <property type="entry name" value="SRP68"/>
</dbReference>
<feature type="region of interest" description="Disordered" evidence="10">
    <location>
        <begin position="640"/>
        <end position="668"/>
    </location>
</feature>
<evidence type="ECO:0000256" key="9">
    <source>
        <dbReference type="ARBA" id="ARBA00029498"/>
    </source>
</evidence>
<accession>A0A022W4Y8</accession>
<dbReference type="GO" id="GO:0008312">
    <property type="term" value="F:7S RNA binding"/>
    <property type="evidence" value="ECO:0007669"/>
    <property type="project" value="InterPro"/>
</dbReference>
<gene>
    <name evidence="11" type="ORF">H103_03592</name>
</gene>
<dbReference type="AlphaFoldDB" id="A0A022W4Y8"/>
<feature type="region of interest" description="Disordered" evidence="10">
    <location>
        <begin position="418"/>
        <end position="439"/>
    </location>
</feature>
<dbReference type="HOGENOM" id="CLU_018649_2_0_1"/>
<dbReference type="PANTHER" id="PTHR12860">
    <property type="entry name" value="SIGNAL RECOGNITION PARTICLE 68 KDA PROTEIN"/>
    <property type="match status" value="1"/>
</dbReference>
<comment type="subcellular location">
    <subcellularLocation>
        <location evidence="1">Cytoplasm</location>
    </subcellularLocation>
    <subcellularLocation>
        <location evidence="2">Nucleus</location>
        <location evidence="2">Nucleolus</location>
    </subcellularLocation>
</comment>
<dbReference type="GO" id="GO:0030942">
    <property type="term" value="F:endoplasmic reticulum signal peptide binding"/>
    <property type="evidence" value="ECO:0007669"/>
    <property type="project" value="InterPro"/>
</dbReference>
<evidence type="ECO:0000313" key="11">
    <source>
        <dbReference type="EMBL" id="EZF53500.1"/>
    </source>
</evidence>
<evidence type="ECO:0000256" key="5">
    <source>
        <dbReference type="ARBA" id="ARBA00022884"/>
    </source>
</evidence>
<feature type="compositionally biased region" description="Basic and acidic residues" evidence="10">
    <location>
        <begin position="425"/>
        <end position="439"/>
    </location>
</feature>
<evidence type="ECO:0000256" key="1">
    <source>
        <dbReference type="ARBA" id="ARBA00004496"/>
    </source>
</evidence>
<keyword evidence="8" id="KW-0687">Ribonucleoprotein</keyword>
<protein>
    <recommendedName>
        <fullName evidence="9">Signal recognition particle subunit SRP68</fullName>
    </recommendedName>
</protein>
<evidence type="ECO:0000256" key="4">
    <source>
        <dbReference type="ARBA" id="ARBA00022490"/>
    </source>
</evidence>
<organism evidence="11">
    <name type="scientific">Trichophyton rubrum CBS 288.86</name>
    <dbReference type="NCBI Taxonomy" id="1215330"/>
    <lineage>
        <taxon>Eukaryota</taxon>
        <taxon>Fungi</taxon>
        <taxon>Dikarya</taxon>
        <taxon>Ascomycota</taxon>
        <taxon>Pezizomycotina</taxon>
        <taxon>Eurotiomycetes</taxon>
        <taxon>Eurotiomycetidae</taxon>
        <taxon>Onygenales</taxon>
        <taxon>Arthrodermataceae</taxon>
        <taxon>Trichophyton</taxon>
    </lineage>
</organism>
<dbReference type="Pfam" id="PF16969">
    <property type="entry name" value="SRP68"/>
    <property type="match status" value="1"/>
</dbReference>
<dbReference type="InterPro" id="IPR038253">
    <property type="entry name" value="SRP68_N_sf"/>
</dbReference>
<dbReference type="Gene3D" id="1.10.3450.40">
    <property type="entry name" value="Signal recognition particle, SRP68 subunit, RNA-binding domain"/>
    <property type="match status" value="1"/>
</dbReference>
<dbReference type="PIRSF" id="PIRSF038995">
    <property type="entry name" value="SRP68"/>
    <property type="match status" value="1"/>
</dbReference>
<feature type="region of interest" description="Disordered" evidence="10">
    <location>
        <begin position="277"/>
        <end position="296"/>
    </location>
</feature>